<evidence type="ECO:0000256" key="12">
    <source>
        <dbReference type="PROSITE-ProRule" id="PRU00175"/>
    </source>
</evidence>
<organism evidence="15">
    <name type="scientific">Salvia splendens</name>
    <name type="common">Scarlet sage</name>
    <dbReference type="NCBI Taxonomy" id="180675"/>
    <lineage>
        <taxon>Eukaryota</taxon>
        <taxon>Viridiplantae</taxon>
        <taxon>Streptophyta</taxon>
        <taxon>Embryophyta</taxon>
        <taxon>Tracheophyta</taxon>
        <taxon>Spermatophyta</taxon>
        <taxon>Magnoliopsida</taxon>
        <taxon>eudicotyledons</taxon>
        <taxon>Gunneridae</taxon>
        <taxon>Pentapetalae</taxon>
        <taxon>asterids</taxon>
        <taxon>lamiids</taxon>
        <taxon>Lamiales</taxon>
        <taxon>Lamiaceae</taxon>
        <taxon>Nepetoideae</taxon>
        <taxon>Mentheae</taxon>
        <taxon>Salviinae</taxon>
        <taxon>Salvia</taxon>
        <taxon>Salvia subgen. Calosphace</taxon>
        <taxon>core Calosphace</taxon>
    </lineage>
</organism>
<evidence type="ECO:0000256" key="10">
    <source>
        <dbReference type="ARBA" id="ARBA00022786"/>
    </source>
</evidence>
<dbReference type="EC" id="2.3.2.31" evidence="5"/>
<keyword evidence="6" id="KW-0808">Transferase</keyword>
<name>A0A8X8WB82_SALSN</name>
<dbReference type="InterPro" id="IPR013083">
    <property type="entry name" value="Znf_RING/FYVE/PHD"/>
</dbReference>
<dbReference type="AlphaFoldDB" id="A0A8X8WB82"/>
<comment type="similarity">
    <text evidence="4">Belongs to the RBR family. Ariadne subfamily.</text>
</comment>
<keyword evidence="11" id="KW-0862">Zinc</keyword>
<protein>
    <recommendedName>
        <fullName evidence="5">RBR-type E3 ubiquitin transferase</fullName>
        <ecNumber evidence="5">2.3.2.31</ecNumber>
    </recommendedName>
</protein>
<dbReference type="OrthoDB" id="10009520at2759"/>
<gene>
    <name evidence="15" type="ORF">SASPL_148661</name>
</gene>
<evidence type="ECO:0000256" key="7">
    <source>
        <dbReference type="ARBA" id="ARBA00022723"/>
    </source>
</evidence>
<evidence type="ECO:0000256" key="4">
    <source>
        <dbReference type="ARBA" id="ARBA00005884"/>
    </source>
</evidence>
<dbReference type="Gene3D" id="3.30.40.10">
    <property type="entry name" value="Zinc/RING finger domain, C3HC4 (zinc finger)"/>
    <property type="match status" value="1"/>
</dbReference>
<dbReference type="Pfam" id="PF01485">
    <property type="entry name" value="IBR"/>
    <property type="match status" value="2"/>
</dbReference>
<evidence type="ECO:0000256" key="2">
    <source>
        <dbReference type="ARBA" id="ARBA00001947"/>
    </source>
</evidence>
<comment type="cofactor">
    <cofactor evidence="2">
        <name>Zn(2+)</name>
        <dbReference type="ChEBI" id="CHEBI:29105"/>
    </cofactor>
</comment>
<evidence type="ECO:0000313" key="15">
    <source>
        <dbReference type="EMBL" id="KAG6390916.1"/>
    </source>
</evidence>
<keyword evidence="16" id="KW-1185">Reference proteome</keyword>
<evidence type="ECO:0000313" key="16">
    <source>
        <dbReference type="Proteomes" id="UP000298416"/>
    </source>
</evidence>
<dbReference type="InterPro" id="IPR001841">
    <property type="entry name" value="Znf_RING"/>
</dbReference>
<evidence type="ECO:0000256" key="1">
    <source>
        <dbReference type="ARBA" id="ARBA00001798"/>
    </source>
</evidence>
<evidence type="ECO:0000256" key="9">
    <source>
        <dbReference type="ARBA" id="ARBA00022771"/>
    </source>
</evidence>
<comment type="function">
    <text evidence="3">Might act as an E3 ubiquitin-protein ligase, or as part of E3 complex, which accepts ubiquitin from specific E2 ubiquitin-conjugating enzymes and then transfers it to substrates.</text>
</comment>
<evidence type="ECO:0000256" key="5">
    <source>
        <dbReference type="ARBA" id="ARBA00012251"/>
    </source>
</evidence>
<comment type="catalytic activity">
    <reaction evidence="1">
        <text>[E2 ubiquitin-conjugating enzyme]-S-ubiquitinyl-L-cysteine + [acceptor protein]-L-lysine = [E2 ubiquitin-conjugating enzyme]-L-cysteine + [acceptor protein]-N(6)-ubiquitinyl-L-lysine.</text>
        <dbReference type="EC" id="2.3.2.31"/>
    </reaction>
</comment>
<evidence type="ECO:0000259" key="14">
    <source>
        <dbReference type="PROSITE" id="PS51873"/>
    </source>
</evidence>
<dbReference type="Gene3D" id="1.20.120.1750">
    <property type="match status" value="1"/>
</dbReference>
<dbReference type="InterPro" id="IPR031127">
    <property type="entry name" value="E3_UB_ligase_RBR"/>
</dbReference>
<accession>A0A8X8WB82</accession>
<proteinExistence type="inferred from homology"/>
<dbReference type="Proteomes" id="UP000298416">
    <property type="component" value="Unassembled WGS sequence"/>
</dbReference>
<dbReference type="FunFam" id="3.30.40.10:FF:000230">
    <property type="entry name" value="RBR-type E3 ubiquitin transferase"/>
    <property type="match status" value="1"/>
</dbReference>
<dbReference type="PANTHER" id="PTHR11685">
    <property type="entry name" value="RBR FAMILY RING FINGER AND IBR DOMAIN-CONTAINING"/>
    <property type="match status" value="1"/>
</dbReference>
<evidence type="ECO:0000259" key="13">
    <source>
        <dbReference type="PROSITE" id="PS50089"/>
    </source>
</evidence>
<dbReference type="PROSITE" id="PS00518">
    <property type="entry name" value="ZF_RING_1"/>
    <property type="match status" value="1"/>
</dbReference>
<dbReference type="CDD" id="cd22582">
    <property type="entry name" value="BRcat_RBR_unk"/>
    <property type="match status" value="1"/>
</dbReference>
<dbReference type="GO" id="GO:0008270">
    <property type="term" value="F:zinc ion binding"/>
    <property type="evidence" value="ECO:0007669"/>
    <property type="project" value="UniProtKB-KW"/>
</dbReference>
<keyword evidence="8" id="KW-0677">Repeat</keyword>
<dbReference type="PROSITE" id="PS51873">
    <property type="entry name" value="TRIAD"/>
    <property type="match status" value="1"/>
</dbReference>
<dbReference type="InterPro" id="IPR002867">
    <property type="entry name" value="IBR_dom"/>
</dbReference>
<dbReference type="EMBL" id="PNBA02000019">
    <property type="protein sequence ID" value="KAG6390916.1"/>
    <property type="molecule type" value="Genomic_DNA"/>
</dbReference>
<dbReference type="GO" id="GO:0016567">
    <property type="term" value="P:protein ubiquitination"/>
    <property type="evidence" value="ECO:0007669"/>
    <property type="project" value="InterPro"/>
</dbReference>
<dbReference type="GO" id="GO:0061630">
    <property type="term" value="F:ubiquitin protein ligase activity"/>
    <property type="evidence" value="ECO:0007669"/>
    <property type="project" value="UniProtKB-EC"/>
</dbReference>
<keyword evidence="10" id="KW-0833">Ubl conjugation pathway</keyword>
<dbReference type="PROSITE" id="PS50089">
    <property type="entry name" value="ZF_RING_2"/>
    <property type="match status" value="1"/>
</dbReference>
<feature type="domain" description="RING-type" evidence="14">
    <location>
        <begin position="84"/>
        <end position="292"/>
    </location>
</feature>
<dbReference type="SMART" id="SM00647">
    <property type="entry name" value="IBR"/>
    <property type="match status" value="2"/>
</dbReference>
<keyword evidence="9 12" id="KW-0863">Zinc-finger</keyword>
<reference evidence="15" key="2">
    <citation type="submission" date="2020-08" db="EMBL/GenBank/DDBJ databases">
        <title>Plant Genome Project.</title>
        <authorList>
            <person name="Zhang R.-G."/>
        </authorList>
    </citation>
    <scope>NUCLEOTIDE SEQUENCE</scope>
    <source>
        <strain evidence="15">Huo1</strain>
        <tissue evidence="15">Leaf</tissue>
    </source>
</reference>
<dbReference type="InterPro" id="IPR017907">
    <property type="entry name" value="Znf_RING_CS"/>
</dbReference>
<evidence type="ECO:0000256" key="6">
    <source>
        <dbReference type="ARBA" id="ARBA00022679"/>
    </source>
</evidence>
<evidence type="ECO:0000256" key="3">
    <source>
        <dbReference type="ARBA" id="ARBA00003976"/>
    </source>
</evidence>
<keyword evidence="7" id="KW-0479">Metal-binding</keyword>
<sequence length="292" mass="32996">MATQILRIRDDDDDDEITIIYSTPPSLIKSGATKSDAISVETYRPTPKITIDLDDVVEVPASSFTKRKSRRFYRGESSNSKPRLSFSCEICACEKPISDSFRILGCDHSYCTQCVSNYVAARLQESITAIGCPVPGCAGFLEPQHCRTILPREVFDRWGDALCEALILGAERFYCPYKECSALLIADGSENVVQSECPECRRLFCAPCKVAWHAGIKCDEFQKLKKDERSNEDLKLMKLAKDSKWIRCPSCRIYISKSEGCLYMRCRCGMAFCYNCGAKMDVHLHYCTKCKH</sequence>
<evidence type="ECO:0000256" key="11">
    <source>
        <dbReference type="ARBA" id="ARBA00022833"/>
    </source>
</evidence>
<dbReference type="InterPro" id="IPR044066">
    <property type="entry name" value="TRIAD_supradom"/>
</dbReference>
<reference evidence="15" key="1">
    <citation type="submission" date="2018-01" db="EMBL/GenBank/DDBJ databases">
        <authorList>
            <person name="Mao J.F."/>
        </authorList>
    </citation>
    <scope>NUCLEOTIDE SEQUENCE</scope>
    <source>
        <strain evidence="15">Huo1</strain>
        <tissue evidence="15">Leaf</tissue>
    </source>
</reference>
<evidence type="ECO:0000256" key="8">
    <source>
        <dbReference type="ARBA" id="ARBA00022737"/>
    </source>
</evidence>
<dbReference type="FunFam" id="1.20.120.1750:FF:000018">
    <property type="entry name" value="RBR-type E3 ubiquitin transferase"/>
    <property type="match status" value="1"/>
</dbReference>
<feature type="domain" description="RING-type" evidence="13">
    <location>
        <begin position="88"/>
        <end position="134"/>
    </location>
</feature>
<comment type="caution">
    <text evidence="15">The sequence shown here is derived from an EMBL/GenBank/DDBJ whole genome shotgun (WGS) entry which is preliminary data.</text>
</comment>
<dbReference type="CDD" id="cd22584">
    <property type="entry name" value="Rcat_RBR_unk"/>
    <property type="match status" value="1"/>
</dbReference>
<dbReference type="SUPFAM" id="SSF57850">
    <property type="entry name" value="RING/U-box"/>
    <property type="match status" value="3"/>
</dbReference>